<dbReference type="InterPro" id="IPR001645">
    <property type="entry name" value="Folylpolyglutamate_synth"/>
</dbReference>
<dbReference type="Proteomes" id="UP001054857">
    <property type="component" value="Unassembled WGS sequence"/>
</dbReference>
<proteinExistence type="inferred from homology"/>
<gene>
    <name evidence="6" type="ORF">Agub_g14010</name>
</gene>
<accession>A0AAD3HRY1</accession>
<evidence type="ECO:0000313" key="7">
    <source>
        <dbReference type="Proteomes" id="UP001054857"/>
    </source>
</evidence>
<organism evidence="6 7">
    <name type="scientific">Astrephomene gubernaculifera</name>
    <dbReference type="NCBI Taxonomy" id="47775"/>
    <lineage>
        <taxon>Eukaryota</taxon>
        <taxon>Viridiplantae</taxon>
        <taxon>Chlorophyta</taxon>
        <taxon>core chlorophytes</taxon>
        <taxon>Chlorophyceae</taxon>
        <taxon>CS clade</taxon>
        <taxon>Chlamydomonadales</taxon>
        <taxon>Astrephomenaceae</taxon>
        <taxon>Astrephomene</taxon>
    </lineage>
</organism>
<comment type="caution">
    <text evidence="6">The sequence shown here is derived from an EMBL/GenBank/DDBJ whole genome shotgun (WGS) entry which is preliminary data.</text>
</comment>
<name>A0AAD3HRY1_9CHLO</name>
<evidence type="ECO:0000256" key="2">
    <source>
        <dbReference type="ARBA" id="ARBA00022598"/>
    </source>
</evidence>
<feature type="compositionally biased region" description="Low complexity" evidence="5">
    <location>
        <begin position="174"/>
        <end position="197"/>
    </location>
</feature>
<keyword evidence="7" id="KW-1185">Reference proteome</keyword>
<evidence type="ECO:0000256" key="1">
    <source>
        <dbReference type="ARBA" id="ARBA00008276"/>
    </source>
</evidence>
<keyword evidence="4" id="KW-0067">ATP-binding</keyword>
<sequence length="339" mass="36122">MCQCFFGLIKCHLQPSYTVFPTSALRSSRKLLHALPSPPSAPLQFLLALYQSRFSLTLESRMLPSSSLCTKASAMHTAVSLPLLQCPPCQAHPGGARIAATYNYDRTIHNSIPNNRVRISQSIVNDLRCRSYSSSGHGSSSHVRSHTLAPRSNPSFNSRDIFRTVCCVTSTAVCSSSSTGSSTSFSTISTTGSNTSTDVGHTISAAATDRNSDSSSTATDRNSDSSSTATNRHSDSSSTAISSSSHSDSRTISDAEWGEVVDLLGRMAANKLRPGVAAGGGGWRDAFEYLPVHLQRAGLTPERLASLNFIHVAGTKGKGSTCAMVESILRRCGYRTGLY</sequence>
<keyword evidence="2" id="KW-0436">Ligase</keyword>
<protein>
    <recommendedName>
        <fullName evidence="8">Folylpolyglutamate synthase</fullName>
    </recommendedName>
</protein>
<dbReference type="GO" id="GO:0005739">
    <property type="term" value="C:mitochondrion"/>
    <property type="evidence" value="ECO:0007669"/>
    <property type="project" value="TreeGrafter"/>
</dbReference>
<dbReference type="PANTHER" id="PTHR11136">
    <property type="entry name" value="FOLYLPOLYGLUTAMATE SYNTHASE-RELATED"/>
    <property type="match status" value="1"/>
</dbReference>
<evidence type="ECO:0000256" key="4">
    <source>
        <dbReference type="ARBA" id="ARBA00022840"/>
    </source>
</evidence>
<reference evidence="6 7" key="1">
    <citation type="journal article" date="2021" name="Sci. Rep.">
        <title>Genome sequencing of the multicellular alga Astrephomene provides insights into convergent evolution of germ-soma differentiation.</title>
        <authorList>
            <person name="Yamashita S."/>
            <person name="Yamamoto K."/>
            <person name="Matsuzaki R."/>
            <person name="Suzuki S."/>
            <person name="Yamaguchi H."/>
            <person name="Hirooka S."/>
            <person name="Minakuchi Y."/>
            <person name="Miyagishima S."/>
            <person name="Kawachi M."/>
            <person name="Toyoda A."/>
            <person name="Nozaki H."/>
        </authorList>
    </citation>
    <scope>NUCLEOTIDE SEQUENCE [LARGE SCALE GENOMIC DNA]</scope>
    <source>
        <strain evidence="6 7">NIES-4017</strain>
    </source>
</reference>
<dbReference type="GO" id="GO:0005829">
    <property type="term" value="C:cytosol"/>
    <property type="evidence" value="ECO:0007669"/>
    <property type="project" value="TreeGrafter"/>
</dbReference>
<dbReference type="SUPFAM" id="SSF53623">
    <property type="entry name" value="MurD-like peptide ligases, catalytic domain"/>
    <property type="match status" value="1"/>
</dbReference>
<dbReference type="InterPro" id="IPR036565">
    <property type="entry name" value="Mur-like_cat_sf"/>
</dbReference>
<dbReference type="AlphaFoldDB" id="A0AAD3HRY1"/>
<evidence type="ECO:0008006" key="8">
    <source>
        <dbReference type="Google" id="ProtNLM"/>
    </source>
</evidence>
<feature type="compositionally biased region" description="Low complexity" evidence="5">
    <location>
        <begin position="236"/>
        <end position="246"/>
    </location>
</feature>
<feature type="compositionally biased region" description="Polar residues" evidence="5">
    <location>
        <begin position="213"/>
        <end position="231"/>
    </location>
</feature>
<feature type="non-terminal residue" evidence="6">
    <location>
        <position position="339"/>
    </location>
</feature>
<feature type="region of interest" description="Disordered" evidence="5">
    <location>
        <begin position="135"/>
        <end position="154"/>
    </location>
</feature>
<evidence type="ECO:0000313" key="6">
    <source>
        <dbReference type="EMBL" id="GFR51589.1"/>
    </source>
</evidence>
<dbReference type="GO" id="GO:0005524">
    <property type="term" value="F:ATP binding"/>
    <property type="evidence" value="ECO:0007669"/>
    <property type="project" value="UniProtKB-KW"/>
</dbReference>
<evidence type="ECO:0000256" key="5">
    <source>
        <dbReference type="SAM" id="MobiDB-lite"/>
    </source>
</evidence>
<dbReference type="GO" id="GO:0004326">
    <property type="term" value="F:tetrahydrofolylpolyglutamate synthase activity"/>
    <property type="evidence" value="ECO:0007669"/>
    <property type="project" value="InterPro"/>
</dbReference>
<comment type="similarity">
    <text evidence="1">Belongs to the folylpolyglutamate synthase family.</text>
</comment>
<feature type="region of interest" description="Disordered" evidence="5">
    <location>
        <begin position="174"/>
        <end position="250"/>
    </location>
</feature>
<dbReference type="Gene3D" id="3.40.1190.10">
    <property type="entry name" value="Mur-like, catalytic domain"/>
    <property type="match status" value="1"/>
</dbReference>
<dbReference type="PANTHER" id="PTHR11136:SF5">
    <property type="entry name" value="FOLYLPOLYGLUTAMATE SYNTHASE, MITOCHONDRIAL"/>
    <property type="match status" value="1"/>
</dbReference>
<dbReference type="EMBL" id="BMAR01000052">
    <property type="protein sequence ID" value="GFR51589.1"/>
    <property type="molecule type" value="Genomic_DNA"/>
</dbReference>
<evidence type="ECO:0000256" key="3">
    <source>
        <dbReference type="ARBA" id="ARBA00022741"/>
    </source>
</evidence>
<keyword evidence="3" id="KW-0547">Nucleotide-binding</keyword>
<dbReference type="InterPro" id="IPR018109">
    <property type="entry name" value="Folylpolyglutamate_synth_CS"/>
</dbReference>
<dbReference type="PROSITE" id="PS01011">
    <property type="entry name" value="FOLYLPOLYGLU_SYNT_1"/>
    <property type="match status" value="1"/>
</dbReference>